<dbReference type="EMBL" id="CP034460">
    <property type="protein sequence ID" value="QBM89843.1"/>
    <property type="molecule type" value="Genomic_DNA"/>
</dbReference>
<evidence type="ECO:0000256" key="1">
    <source>
        <dbReference type="ARBA" id="ARBA00006091"/>
    </source>
</evidence>
<reference evidence="5" key="1">
    <citation type="submission" date="2019-03" db="EMBL/GenBank/DDBJ databases">
        <title>Snf2 controls pulcherriminic acid biosynthesis and connects pigmentation and antifungal activity of the yeast Metschnikowia pulcherrima.</title>
        <authorList>
            <person name="Gore-Lloyd D."/>
            <person name="Sumann I."/>
            <person name="Brachmann A.O."/>
            <person name="Schneeberger K."/>
            <person name="Ortiz-Merino R.A."/>
            <person name="Moreno-Beltran M."/>
            <person name="Schlaefli M."/>
            <person name="Kirner P."/>
            <person name="Santos Kron A."/>
            <person name="Wolfe K.H."/>
            <person name="Piel J."/>
            <person name="Ahrens C.H."/>
            <person name="Henk D."/>
            <person name="Freimoser F.M."/>
        </authorList>
    </citation>
    <scope>NUCLEOTIDE SEQUENCE [LARGE SCALE GENOMIC DNA]</scope>
    <source>
        <strain evidence="5">APC 1.2</strain>
    </source>
</reference>
<dbReference type="PANTHER" id="PTHR28518:SF1">
    <property type="entry name" value="TRNA-SPLICING ENDONUCLEASE SUBUNIT SEN15"/>
    <property type="match status" value="1"/>
</dbReference>
<sequence>MDLAAQVETNLVHYTLWTDVQVFRNNGLAILRGLPPSKLADLDPENLQEWVVPKAMHEAKCSMGEISLWFDRVAEIDLRPKRITLAIVNDDGTVVYYFVHDGVTKPRQN</sequence>
<evidence type="ECO:0000313" key="5">
    <source>
        <dbReference type="Proteomes" id="UP000292447"/>
    </source>
</evidence>
<evidence type="ECO:0000259" key="3">
    <source>
        <dbReference type="Pfam" id="PF09631"/>
    </source>
</evidence>
<evidence type="ECO:0000256" key="2">
    <source>
        <dbReference type="ARBA" id="ARBA00022694"/>
    </source>
</evidence>
<dbReference type="GO" id="GO:0003676">
    <property type="term" value="F:nucleic acid binding"/>
    <property type="evidence" value="ECO:0007669"/>
    <property type="project" value="InterPro"/>
</dbReference>
<dbReference type="SUPFAM" id="SSF53032">
    <property type="entry name" value="tRNA-intron endonuclease catalytic domain-like"/>
    <property type="match status" value="1"/>
</dbReference>
<dbReference type="Pfam" id="PF09631">
    <property type="entry name" value="Sen15"/>
    <property type="match status" value="1"/>
</dbReference>
<dbReference type="GO" id="GO:0000214">
    <property type="term" value="C:tRNA-intron endonuclease complex"/>
    <property type="evidence" value="ECO:0007669"/>
    <property type="project" value="InterPro"/>
</dbReference>
<dbReference type="GO" id="GO:0000379">
    <property type="term" value="P:tRNA-type intron splice site recognition and cleavage"/>
    <property type="evidence" value="ECO:0007669"/>
    <property type="project" value="InterPro"/>
</dbReference>
<organism evidence="4 5">
    <name type="scientific">Metschnikowia aff. pulcherrima</name>
    <dbReference type="NCBI Taxonomy" id="2163413"/>
    <lineage>
        <taxon>Eukaryota</taxon>
        <taxon>Fungi</taxon>
        <taxon>Dikarya</taxon>
        <taxon>Ascomycota</taxon>
        <taxon>Saccharomycotina</taxon>
        <taxon>Pichiomycetes</taxon>
        <taxon>Metschnikowiaceae</taxon>
        <taxon>Metschnikowia</taxon>
    </lineage>
</organism>
<proteinExistence type="inferred from homology"/>
<keyword evidence="4" id="KW-0540">Nuclease</keyword>
<keyword evidence="2" id="KW-0819">tRNA processing</keyword>
<dbReference type="InterPro" id="IPR042777">
    <property type="entry name" value="Sen15_fungi"/>
</dbReference>
<keyword evidence="4" id="KW-0255">Endonuclease</keyword>
<dbReference type="InterPro" id="IPR018593">
    <property type="entry name" value="tRNA-endonuc_su_Sen15"/>
</dbReference>
<dbReference type="Proteomes" id="UP000292447">
    <property type="component" value="Chromosome V"/>
</dbReference>
<keyword evidence="5" id="KW-1185">Reference proteome</keyword>
<comment type="similarity">
    <text evidence="1">Belongs to the SEN15 family.</text>
</comment>
<dbReference type="STRING" id="2163413.A0A4V1AEN6"/>
<dbReference type="InterPro" id="IPR011856">
    <property type="entry name" value="tRNA_endonuc-like_dom_sf"/>
</dbReference>
<dbReference type="GO" id="GO:0000213">
    <property type="term" value="F:tRNA-intron lyase activity"/>
    <property type="evidence" value="ECO:0007669"/>
    <property type="project" value="TreeGrafter"/>
</dbReference>
<accession>A0A4V1AEN6</accession>
<protein>
    <submittedName>
        <fullName evidence="4">tRNA-splicing endonuclease subunit Sen15</fullName>
    </submittedName>
</protein>
<dbReference type="AlphaFoldDB" id="A0A4V1AEN6"/>
<dbReference type="PANTHER" id="PTHR28518">
    <property type="entry name" value="TRNA-SPLICING ENDONUCLEASE SUBUNIT SEN15"/>
    <property type="match status" value="1"/>
</dbReference>
<feature type="domain" description="tRNA-splicing endonuclease subunit Sen15" evidence="3">
    <location>
        <begin position="6"/>
        <end position="109"/>
    </location>
</feature>
<dbReference type="Gene3D" id="3.40.1350.10">
    <property type="match status" value="1"/>
</dbReference>
<gene>
    <name evidence="4" type="primary">MPUL0E00770</name>
    <name evidence="4" type="ORF">METSCH_E00770</name>
</gene>
<name>A0A4V1AEN6_9ASCO</name>
<dbReference type="InterPro" id="IPR036167">
    <property type="entry name" value="tRNA_intron_Endo_cat-like_sf"/>
</dbReference>
<keyword evidence="4" id="KW-0378">Hydrolase</keyword>
<evidence type="ECO:0000313" key="4">
    <source>
        <dbReference type="EMBL" id="QBM89843.1"/>
    </source>
</evidence>